<accession>A0AAD8LK30</accession>
<protein>
    <submittedName>
        <fullName evidence="2">Uncharacterized protein</fullName>
    </submittedName>
</protein>
<keyword evidence="1" id="KW-0472">Membrane</keyword>
<sequence>MGKIKMGSSISHHLEKKRCILTTTIFIFIISPFTSHFLDFLTPSHIITNSINPFLVMTVTSIPTKPFSKI</sequence>
<keyword evidence="3" id="KW-1185">Reference proteome</keyword>
<comment type="caution">
    <text evidence="2">The sequence shown here is derived from an EMBL/GenBank/DDBJ whole genome shotgun (WGS) entry which is preliminary data.</text>
</comment>
<evidence type="ECO:0000313" key="2">
    <source>
        <dbReference type="EMBL" id="KAK1440556.1"/>
    </source>
</evidence>
<evidence type="ECO:0000313" key="3">
    <source>
        <dbReference type="Proteomes" id="UP001229421"/>
    </source>
</evidence>
<gene>
    <name evidence="2" type="ORF">QVD17_06385</name>
</gene>
<evidence type="ECO:0000256" key="1">
    <source>
        <dbReference type="SAM" id="Phobius"/>
    </source>
</evidence>
<organism evidence="2 3">
    <name type="scientific">Tagetes erecta</name>
    <name type="common">African marigold</name>
    <dbReference type="NCBI Taxonomy" id="13708"/>
    <lineage>
        <taxon>Eukaryota</taxon>
        <taxon>Viridiplantae</taxon>
        <taxon>Streptophyta</taxon>
        <taxon>Embryophyta</taxon>
        <taxon>Tracheophyta</taxon>
        <taxon>Spermatophyta</taxon>
        <taxon>Magnoliopsida</taxon>
        <taxon>eudicotyledons</taxon>
        <taxon>Gunneridae</taxon>
        <taxon>Pentapetalae</taxon>
        <taxon>asterids</taxon>
        <taxon>campanulids</taxon>
        <taxon>Asterales</taxon>
        <taxon>Asteraceae</taxon>
        <taxon>Asteroideae</taxon>
        <taxon>Heliantheae alliance</taxon>
        <taxon>Tageteae</taxon>
        <taxon>Tagetes</taxon>
    </lineage>
</organism>
<keyword evidence="1" id="KW-1133">Transmembrane helix</keyword>
<keyword evidence="1" id="KW-0812">Transmembrane</keyword>
<feature type="transmembrane region" description="Helical" evidence="1">
    <location>
        <begin position="20"/>
        <end position="38"/>
    </location>
</feature>
<reference evidence="2" key="1">
    <citation type="journal article" date="2023" name="bioRxiv">
        <title>Improved chromosome-level genome assembly for marigold (Tagetes erecta).</title>
        <authorList>
            <person name="Jiang F."/>
            <person name="Yuan L."/>
            <person name="Wang S."/>
            <person name="Wang H."/>
            <person name="Xu D."/>
            <person name="Wang A."/>
            <person name="Fan W."/>
        </authorList>
    </citation>
    <scope>NUCLEOTIDE SEQUENCE</scope>
    <source>
        <strain evidence="2">WSJ</strain>
        <tissue evidence="2">Leaf</tissue>
    </source>
</reference>
<dbReference type="AlphaFoldDB" id="A0AAD8LK30"/>
<proteinExistence type="predicted"/>
<dbReference type="Proteomes" id="UP001229421">
    <property type="component" value="Unassembled WGS sequence"/>
</dbReference>
<name>A0AAD8LK30_TARER</name>
<dbReference type="EMBL" id="JAUHHV010000001">
    <property type="protein sequence ID" value="KAK1440556.1"/>
    <property type="molecule type" value="Genomic_DNA"/>
</dbReference>